<dbReference type="EMBL" id="JBHSXH010000009">
    <property type="protein sequence ID" value="MFC6824333.1"/>
    <property type="molecule type" value="Genomic_DNA"/>
</dbReference>
<proteinExistence type="predicted"/>
<dbReference type="SFLD" id="SFLDG01212">
    <property type="entry name" value="Phytoene_synthase_like"/>
    <property type="match status" value="1"/>
</dbReference>
<sequence length="345" mass="39752">MVRRDHVRRSKEIQRRTGKTFHLATRVLPRRVRRATYVLYAFFRVADEIVDDADGATPAEQRRELERLRAAAFGRRDADNPVLSAFSEVRAEYGVRESDVNAFVDAMLSDVSTGRYETYEQLQSYMDGSAAAVGRMMTDIMDPGEEAEELARPHATALGEAFQMSNFLRDVREDIVELDRIYLPRETLERHGVSESQLRSFDCDESFRRAMREEMRRTERLYRKGVAGIEYLPEDCQFAVLLSAVLYADHHREIRRRDYDVLSETPSLSTRRKLLLLAKTRLYWAVESDPVAVFRRVSAVPYPGEANGPRREHGPSDPGPTWSLAAPCVVGRRVTDWVRYLIRSE</sequence>
<dbReference type="Proteomes" id="UP001596408">
    <property type="component" value="Unassembled WGS sequence"/>
</dbReference>
<dbReference type="Pfam" id="PF00494">
    <property type="entry name" value="SQS_PSY"/>
    <property type="match status" value="1"/>
</dbReference>
<gene>
    <name evidence="4" type="ORF">ACFQEV_04890</name>
</gene>
<dbReference type="SFLD" id="SFLDS00005">
    <property type="entry name" value="Isoprenoid_Synthase_Type_I"/>
    <property type="match status" value="1"/>
</dbReference>
<evidence type="ECO:0000256" key="2">
    <source>
        <dbReference type="ARBA" id="ARBA00022679"/>
    </source>
</evidence>
<dbReference type="PROSITE" id="PS01045">
    <property type="entry name" value="SQUALEN_PHYTOEN_SYN_2"/>
    <property type="match status" value="1"/>
</dbReference>
<organism evidence="4 5">
    <name type="scientific">Halopelagius fulvigenes</name>
    <dbReference type="NCBI Taxonomy" id="1198324"/>
    <lineage>
        <taxon>Archaea</taxon>
        <taxon>Methanobacteriati</taxon>
        <taxon>Methanobacteriota</taxon>
        <taxon>Stenosarchaea group</taxon>
        <taxon>Halobacteria</taxon>
        <taxon>Halobacteriales</taxon>
        <taxon>Haloferacaceae</taxon>
    </lineage>
</organism>
<evidence type="ECO:0000256" key="1">
    <source>
        <dbReference type="ARBA" id="ARBA00004684"/>
    </source>
</evidence>
<dbReference type="InterPro" id="IPR044843">
    <property type="entry name" value="Trans_IPPS_bact-type"/>
</dbReference>
<protein>
    <submittedName>
        <fullName evidence="4">Phytoene/squalene synthase family protein</fullName>
    </submittedName>
</protein>
<accession>A0ABD5TUP2</accession>
<dbReference type="FunFam" id="1.10.600.10:FF:000020">
    <property type="entry name" value="Phytoene synthase"/>
    <property type="match status" value="1"/>
</dbReference>
<dbReference type="SFLD" id="SFLDG01018">
    <property type="entry name" value="Squalene/Phytoene_Synthase_Lik"/>
    <property type="match status" value="1"/>
</dbReference>
<reference evidence="4 5" key="1">
    <citation type="journal article" date="2019" name="Int. J. Syst. Evol. Microbiol.">
        <title>The Global Catalogue of Microorganisms (GCM) 10K type strain sequencing project: providing services to taxonomists for standard genome sequencing and annotation.</title>
        <authorList>
            <consortium name="The Broad Institute Genomics Platform"/>
            <consortium name="The Broad Institute Genome Sequencing Center for Infectious Disease"/>
            <person name="Wu L."/>
            <person name="Ma J."/>
        </authorList>
    </citation>
    <scope>NUCLEOTIDE SEQUENCE [LARGE SCALE GENOMIC DNA]</scope>
    <source>
        <strain evidence="4 5">YIM 94188</strain>
    </source>
</reference>
<dbReference type="CDD" id="cd00683">
    <property type="entry name" value="Trans_IPPS_HH"/>
    <property type="match status" value="1"/>
</dbReference>
<keyword evidence="3" id="KW-0125">Carotenoid biosynthesis</keyword>
<dbReference type="InterPro" id="IPR008949">
    <property type="entry name" value="Isoprenoid_synthase_dom_sf"/>
</dbReference>
<dbReference type="InterPro" id="IPR033904">
    <property type="entry name" value="Trans_IPPS_HH"/>
</dbReference>
<dbReference type="Gene3D" id="1.10.600.10">
    <property type="entry name" value="Farnesyl Diphosphate Synthase"/>
    <property type="match status" value="1"/>
</dbReference>
<dbReference type="InterPro" id="IPR002060">
    <property type="entry name" value="Squ/phyt_synthse"/>
</dbReference>
<keyword evidence="5" id="KW-1185">Reference proteome</keyword>
<dbReference type="PANTHER" id="PTHR31480">
    <property type="entry name" value="BIFUNCTIONAL LYCOPENE CYCLASE/PHYTOENE SYNTHASE"/>
    <property type="match status" value="1"/>
</dbReference>
<comment type="caution">
    <text evidence="4">The sequence shown here is derived from an EMBL/GenBank/DDBJ whole genome shotgun (WGS) entry which is preliminary data.</text>
</comment>
<dbReference type="GO" id="GO:0016765">
    <property type="term" value="F:transferase activity, transferring alkyl or aryl (other than methyl) groups"/>
    <property type="evidence" value="ECO:0007669"/>
    <property type="project" value="UniProtKB-ARBA"/>
</dbReference>
<dbReference type="RefSeq" id="WP_379693120.1">
    <property type="nucleotide sequence ID" value="NZ_JBHSXH010000009.1"/>
</dbReference>
<keyword evidence="2" id="KW-0808">Transferase</keyword>
<dbReference type="PROSITE" id="PS01044">
    <property type="entry name" value="SQUALEN_PHYTOEN_SYN_1"/>
    <property type="match status" value="1"/>
</dbReference>
<dbReference type="AlphaFoldDB" id="A0ABD5TUP2"/>
<dbReference type="InterPro" id="IPR019845">
    <property type="entry name" value="Squalene/phytoene_synthase_CS"/>
</dbReference>
<evidence type="ECO:0000313" key="4">
    <source>
        <dbReference type="EMBL" id="MFC6824333.1"/>
    </source>
</evidence>
<comment type="pathway">
    <text evidence="1">Carotenoid biosynthesis; phytoene biosynthesis.</text>
</comment>
<name>A0ABD5TUP2_9EURY</name>
<dbReference type="GO" id="GO:0016117">
    <property type="term" value="P:carotenoid biosynthetic process"/>
    <property type="evidence" value="ECO:0007669"/>
    <property type="project" value="UniProtKB-KW"/>
</dbReference>
<evidence type="ECO:0000313" key="5">
    <source>
        <dbReference type="Proteomes" id="UP001596408"/>
    </source>
</evidence>
<evidence type="ECO:0000256" key="3">
    <source>
        <dbReference type="ARBA" id="ARBA00022746"/>
    </source>
</evidence>
<dbReference type="SUPFAM" id="SSF48576">
    <property type="entry name" value="Terpenoid synthases"/>
    <property type="match status" value="1"/>
</dbReference>